<organism evidence="1">
    <name type="scientific">Arundo donax</name>
    <name type="common">Giant reed</name>
    <name type="synonym">Donax arundinaceus</name>
    <dbReference type="NCBI Taxonomy" id="35708"/>
    <lineage>
        <taxon>Eukaryota</taxon>
        <taxon>Viridiplantae</taxon>
        <taxon>Streptophyta</taxon>
        <taxon>Embryophyta</taxon>
        <taxon>Tracheophyta</taxon>
        <taxon>Spermatophyta</taxon>
        <taxon>Magnoliopsida</taxon>
        <taxon>Liliopsida</taxon>
        <taxon>Poales</taxon>
        <taxon>Poaceae</taxon>
        <taxon>PACMAD clade</taxon>
        <taxon>Arundinoideae</taxon>
        <taxon>Arundineae</taxon>
        <taxon>Arundo</taxon>
    </lineage>
</organism>
<proteinExistence type="predicted"/>
<sequence length="10" mass="1197">MLEVMADNFK</sequence>
<protein>
    <submittedName>
        <fullName evidence="1">Uncharacterized protein</fullName>
    </submittedName>
</protein>
<accession>A0A0A8Z028</accession>
<dbReference type="EMBL" id="GBRH01266857">
    <property type="protein sequence ID" value="JAD31038.1"/>
    <property type="molecule type" value="Transcribed_RNA"/>
</dbReference>
<evidence type="ECO:0000313" key="1">
    <source>
        <dbReference type="EMBL" id="JAD31038.1"/>
    </source>
</evidence>
<reference evidence="1" key="2">
    <citation type="journal article" date="2015" name="Data Brief">
        <title>Shoot transcriptome of the giant reed, Arundo donax.</title>
        <authorList>
            <person name="Barrero R.A."/>
            <person name="Guerrero F.D."/>
            <person name="Moolhuijzen P."/>
            <person name="Goolsby J.A."/>
            <person name="Tidwell J."/>
            <person name="Bellgard S.E."/>
            <person name="Bellgard M.I."/>
        </authorList>
    </citation>
    <scope>NUCLEOTIDE SEQUENCE</scope>
    <source>
        <tissue evidence="1">Shoot tissue taken approximately 20 cm above the soil surface</tissue>
    </source>
</reference>
<reference evidence="1" key="1">
    <citation type="submission" date="2014-09" db="EMBL/GenBank/DDBJ databases">
        <authorList>
            <person name="Magalhaes I.L.F."/>
            <person name="Oliveira U."/>
            <person name="Santos F.R."/>
            <person name="Vidigal T.H.D.A."/>
            <person name="Brescovit A.D."/>
            <person name="Santos A.J."/>
        </authorList>
    </citation>
    <scope>NUCLEOTIDE SEQUENCE</scope>
    <source>
        <tissue evidence="1">Shoot tissue taken approximately 20 cm above the soil surface</tissue>
    </source>
</reference>
<name>A0A0A8Z028_ARUDO</name>